<evidence type="ECO:0000313" key="2">
    <source>
        <dbReference type="EnsemblMetazoa" id="tetur05g00660.1"/>
    </source>
</evidence>
<feature type="transmembrane region" description="Helical" evidence="1">
    <location>
        <begin position="371"/>
        <end position="391"/>
    </location>
</feature>
<evidence type="ECO:0000256" key="1">
    <source>
        <dbReference type="SAM" id="Phobius"/>
    </source>
</evidence>
<keyword evidence="3" id="KW-1185">Reference proteome</keyword>
<keyword evidence="1" id="KW-1133">Transmembrane helix</keyword>
<dbReference type="EMBL" id="CAEY01001563">
    <property type="status" value="NOT_ANNOTATED_CDS"/>
    <property type="molecule type" value="Genomic_DNA"/>
</dbReference>
<keyword evidence="1" id="KW-0812">Transmembrane</keyword>
<name>T1K3Y3_TETUR</name>
<feature type="transmembrane region" description="Helical" evidence="1">
    <location>
        <begin position="6"/>
        <end position="25"/>
    </location>
</feature>
<dbReference type="AlphaFoldDB" id="T1K3Y3"/>
<dbReference type="Proteomes" id="UP000015104">
    <property type="component" value="Unassembled WGS sequence"/>
</dbReference>
<organism evidence="2 3">
    <name type="scientific">Tetranychus urticae</name>
    <name type="common">Two-spotted spider mite</name>
    <dbReference type="NCBI Taxonomy" id="32264"/>
    <lineage>
        <taxon>Eukaryota</taxon>
        <taxon>Metazoa</taxon>
        <taxon>Ecdysozoa</taxon>
        <taxon>Arthropoda</taxon>
        <taxon>Chelicerata</taxon>
        <taxon>Arachnida</taxon>
        <taxon>Acari</taxon>
        <taxon>Acariformes</taxon>
        <taxon>Trombidiformes</taxon>
        <taxon>Prostigmata</taxon>
        <taxon>Eleutherengona</taxon>
        <taxon>Raphignathae</taxon>
        <taxon>Tetranychoidea</taxon>
        <taxon>Tetranychidae</taxon>
        <taxon>Tetranychus</taxon>
    </lineage>
</organism>
<keyword evidence="1" id="KW-0472">Membrane</keyword>
<reference evidence="3" key="1">
    <citation type="submission" date="2011-08" db="EMBL/GenBank/DDBJ databases">
        <authorList>
            <person name="Rombauts S."/>
        </authorList>
    </citation>
    <scope>NUCLEOTIDE SEQUENCE</scope>
    <source>
        <strain evidence="3">London</strain>
    </source>
</reference>
<sequence>MQVKFSWIIGLICLIGCLYQIYGITKLYLQFKVRHDVAYDYSNYVELPAIDIMIPMAFAYNWTKLLIEDPHDDLYCEQLKIKYGKLNTIGYNKTCEQYFMLYWLEQDPIALSHSLLATTRLINIRMDAFDLRKQVLVTSFGLLTNRHCKFTRYYNGLAIFMRILCLNETKPFSVNTDFVSLNDGVVASLTYSFGTYFGIRFSDGNDLPVYDPSKYFIITRKPNSFPHVTISFVKTVMSSLEYPYETNCRHYNKDKSISKCMDKYTLDQLTPYLYKTSVREWYELSDNLGFIGPTKENPRYDDNEFSQYTELAAYINCNQQAAATECEKKSYSVEGQILEETKGENGRIFIEPSSKVNIHLSVHPILPWSEYVIFIGSILGIWLGISIHYNIPKTLTYIITLVVRLKRSFELPPFIVSLWLDR</sequence>
<dbReference type="HOGENOM" id="CLU_055906_0_0_1"/>
<dbReference type="EnsemblMetazoa" id="tetur05g00660.1">
    <property type="protein sequence ID" value="tetur05g00660.1"/>
    <property type="gene ID" value="tetur05g00660"/>
</dbReference>
<proteinExistence type="predicted"/>
<reference evidence="2" key="2">
    <citation type="submission" date="2015-06" db="UniProtKB">
        <authorList>
            <consortium name="EnsemblMetazoa"/>
        </authorList>
    </citation>
    <scope>IDENTIFICATION</scope>
</reference>
<evidence type="ECO:0000313" key="3">
    <source>
        <dbReference type="Proteomes" id="UP000015104"/>
    </source>
</evidence>
<accession>T1K3Y3</accession>
<protein>
    <submittedName>
        <fullName evidence="2">Uncharacterized protein</fullName>
    </submittedName>
</protein>